<evidence type="ECO:0000313" key="2">
    <source>
        <dbReference type="Proteomes" id="UP000306808"/>
    </source>
</evidence>
<dbReference type="EMBL" id="SUME01000015">
    <property type="protein sequence ID" value="TJZ49884.1"/>
    <property type="molecule type" value="Genomic_DNA"/>
</dbReference>
<name>A0A4U0NJ19_9SPHI</name>
<reference evidence="1 2" key="1">
    <citation type="submission" date="2019-04" db="EMBL/GenBank/DDBJ databases">
        <title>Sphingobacterium olei sp. nov., isolated from oil-contaminated soil.</title>
        <authorList>
            <person name="Liu B."/>
        </authorList>
    </citation>
    <scope>NUCLEOTIDE SEQUENCE [LARGE SCALE GENOMIC DNA]</scope>
    <source>
        <strain evidence="1 2">HAL-9</strain>
    </source>
</reference>
<keyword evidence="2" id="KW-1185">Reference proteome</keyword>
<dbReference type="OrthoDB" id="981698at2"/>
<protein>
    <submittedName>
        <fullName evidence="1">Uncharacterized protein</fullName>
    </submittedName>
</protein>
<gene>
    <name evidence="1" type="ORF">FAZ15_21915</name>
</gene>
<sequence length="150" mass="18095">MEETSEQKRRRLYGKQYLAKYLAIIKKITTYRNQEDIRLLTIVDTDIILRQTESLEKGYISKIPFNNKEELKTIIRRKCTDETPIYLYTDLSKDCGIVFLNSINEFNLEFNFEDEPTGLIILIGLKSEYKILLDFYEEDEERFMEIEYYR</sequence>
<dbReference type="AlphaFoldDB" id="A0A4U0NJ19"/>
<organism evidence="1 2">
    <name type="scientific">Sphingobacterium olei</name>
    <dbReference type="NCBI Taxonomy" id="2571155"/>
    <lineage>
        <taxon>Bacteria</taxon>
        <taxon>Pseudomonadati</taxon>
        <taxon>Bacteroidota</taxon>
        <taxon>Sphingobacteriia</taxon>
        <taxon>Sphingobacteriales</taxon>
        <taxon>Sphingobacteriaceae</taxon>
        <taxon>Sphingobacterium</taxon>
    </lineage>
</organism>
<evidence type="ECO:0000313" key="1">
    <source>
        <dbReference type="EMBL" id="TJZ49884.1"/>
    </source>
</evidence>
<dbReference type="Proteomes" id="UP000306808">
    <property type="component" value="Unassembled WGS sequence"/>
</dbReference>
<comment type="caution">
    <text evidence="1">The sequence shown here is derived from an EMBL/GenBank/DDBJ whole genome shotgun (WGS) entry which is preliminary data.</text>
</comment>
<proteinExistence type="predicted"/>
<dbReference type="RefSeq" id="WP_136903515.1">
    <property type="nucleotide sequence ID" value="NZ_SUME01000015.1"/>
</dbReference>
<accession>A0A4U0NJ19</accession>